<evidence type="ECO:0000259" key="12">
    <source>
        <dbReference type="PROSITE" id="PS51372"/>
    </source>
</evidence>
<keyword evidence="6" id="KW-0598">Phosphotransferase system</keyword>
<dbReference type="Gene3D" id="1.10.1790.10">
    <property type="entry name" value="PRD domain"/>
    <property type="match status" value="1"/>
</dbReference>
<feature type="domain" description="PRD" evidence="12">
    <location>
        <begin position="328"/>
        <end position="434"/>
    </location>
</feature>
<evidence type="ECO:0000256" key="1">
    <source>
        <dbReference type="ARBA" id="ARBA00004496"/>
    </source>
</evidence>
<comment type="function">
    <text evidence="8">The phosphoenolpyruvate-dependent sugar phosphotransferase system (sugar PTS), a major carbohydrate active transport system, catalyzes the phosphorylation of incoming sugar substrates concomitantly with their translocation across the cell membrane. The enzyme II UlaABC PTS system is involved in ascorbate transport.</text>
</comment>
<keyword evidence="2" id="KW-0813">Transport</keyword>
<dbReference type="Pfam" id="PF00359">
    <property type="entry name" value="PTS_EIIA_2"/>
    <property type="match status" value="1"/>
</dbReference>
<evidence type="ECO:0000256" key="9">
    <source>
        <dbReference type="ARBA" id="ARBA00041175"/>
    </source>
</evidence>
<keyword evidence="3" id="KW-0963">Cytoplasm</keyword>
<evidence type="ECO:0000256" key="10">
    <source>
        <dbReference type="ARBA" id="ARBA00042072"/>
    </source>
</evidence>
<accession>A0A174FLI5</accession>
<keyword evidence="5 13" id="KW-0808">Transferase</keyword>
<dbReference type="InterPro" id="IPR036634">
    <property type="entry name" value="PRD_sf"/>
</dbReference>
<proteinExistence type="predicted"/>
<dbReference type="GO" id="GO:0005737">
    <property type="term" value="C:cytoplasm"/>
    <property type="evidence" value="ECO:0007669"/>
    <property type="project" value="UniProtKB-SubCell"/>
</dbReference>
<evidence type="ECO:0000256" key="7">
    <source>
        <dbReference type="ARBA" id="ARBA00022777"/>
    </source>
</evidence>
<keyword evidence="7" id="KW-0418">Kinase</keyword>
<evidence type="ECO:0000313" key="13">
    <source>
        <dbReference type="EMBL" id="CUO49788.1"/>
    </source>
</evidence>
<evidence type="ECO:0000256" key="5">
    <source>
        <dbReference type="ARBA" id="ARBA00022679"/>
    </source>
</evidence>
<dbReference type="GO" id="GO:0016301">
    <property type="term" value="F:kinase activity"/>
    <property type="evidence" value="ECO:0007669"/>
    <property type="project" value="UniProtKB-KW"/>
</dbReference>
<dbReference type="InterPro" id="IPR002178">
    <property type="entry name" value="PTS_EIIA_type-2_dom"/>
</dbReference>
<sequence>MKMTKDILITFQMLLDNQGCLTVHQISQVMRISRGQAKQIMEDCVYWLGKRGVRLKDEREKRSVQMLPEGLVQLKAILRSVLEEDYYYSFFERRKYIVFKLFAHSFITNYQICELFEISRNTCIADMTAISRFLRDNGFKTRIVSNNKGYMLAGNEAEIRRMIPFYISLIPVFSAEKEQIRYRVAEENLFPLYGFDYEKIMERADKLERVSNEMNIKLSLQSAVYISLSVEIIVQRIVQGCCLPYGVVEEESARSYTKNCIEYLILKSGIWQEVKCAIASSGVFKNSVGVKEGEQEKKESLNSEKELLQQTIICMGSIWEDNLEQFVSEKNSLEEFAEEIITEFESRIGLGCKKRRVVVEKLGQSLSGVLLREIFGFHIFNPFVEAIQKDYKYIFNLTKELEAIKSWTGVKISEKELAYLTAQLIGWVIQDSGDGQRQKIPLIGIVCANNIGIGALVEKQIQNTFHEVRTILIPSYEVSYWTFYNKLDLLVAPMLLKIDENIPCVRVNPVLTLQDKSNIYRKLSDRDSIALDSAKIMLKDTMNVLKDFLLPDQREQVGNRLSQLYGNGSYEIIYKGVKKYMLKDLLTADRIRFTDFVQDWRDAVRLAAAPLIEDGSITQNYVRAMIDSIETTGPYIILTPGVALPHARPSEGAKKLAMSMLCSKERIYFSDEKYANLIIVLSSVDGHSHINALVHLSNIFGEEETLKQFMEAKNAEEVVELIRQYEEEEREGV</sequence>
<evidence type="ECO:0000313" key="14">
    <source>
        <dbReference type="Proteomes" id="UP000095651"/>
    </source>
</evidence>
<dbReference type="AlphaFoldDB" id="A0A174FLI5"/>
<name>A0A174FLI5_9FIRM</name>
<comment type="subcellular location">
    <subcellularLocation>
        <location evidence="1">Cytoplasm</location>
    </subcellularLocation>
</comment>
<evidence type="ECO:0000256" key="3">
    <source>
        <dbReference type="ARBA" id="ARBA00022490"/>
    </source>
</evidence>
<dbReference type="RefSeq" id="WP_055656349.1">
    <property type="nucleotide sequence ID" value="NZ_CABIXC010000007.1"/>
</dbReference>
<dbReference type="SUPFAM" id="SSF63520">
    <property type="entry name" value="PTS-regulatory domain, PRD"/>
    <property type="match status" value="1"/>
</dbReference>
<keyword evidence="4" id="KW-0597">Phosphoprotein</keyword>
<dbReference type="InterPro" id="IPR016152">
    <property type="entry name" value="PTrfase/Anion_transptr"/>
</dbReference>
<dbReference type="PANTHER" id="PTHR36203:SF1">
    <property type="entry name" value="ASCORBATE-SPECIFIC PTS SYSTEM EIIA COMPONENT"/>
    <property type="match status" value="1"/>
</dbReference>
<dbReference type="Gene3D" id="3.40.930.10">
    <property type="entry name" value="Mannitol-specific EII, Chain A"/>
    <property type="match status" value="1"/>
</dbReference>
<evidence type="ECO:0000259" key="11">
    <source>
        <dbReference type="PROSITE" id="PS51094"/>
    </source>
</evidence>
<dbReference type="Proteomes" id="UP000095651">
    <property type="component" value="Unassembled WGS sequence"/>
</dbReference>
<dbReference type="PANTHER" id="PTHR36203">
    <property type="entry name" value="ASCORBATE-SPECIFIC PTS SYSTEM EIIA COMPONENT"/>
    <property type="match status" value="1"/>
</dbReference>
<evidence type="ECO:0000256" key="4">
    <source>
        <dbReference type="ARBA" id="ARBA00022553"/>
    </source>
</evidence>
<dbReference type="GO" id="GO:0006355">
    <property type="term" value="P:regulation of DNA-templated transcription"/>
    <property type="evidence" value="ECO:0007669"/>
    <property type="project" value="InterPro"/>
</dbReference>
<protein>
    <recommendedName>
        <fullName evidence="9">Ascorbate-specific PTS system EIIA component</fullName>
    </recommendedName>
    <alternativeName>
        <fullName evidence="10">Ascorbate-specific phosphotransferase enzyme IIA component</fullName>
    </alternativeName>
</protein>
<dbReference type="Pfam" id="PF00874">
    <property type="entry name" value="PRD"/>
    <property type="match status" value="1"/>
</dbReference>
<dbReference type="PROSITE" id="PS51372">
    <property type="entry name" value="PRD_2"/>
    <property type="match status" value="1"/>
</dbReference>
<gene>
    <name evidence="13" type="primary">ulaC_2</name>
    <name evidence="13" type="ORF">ERS852407_03004</name>
</gene>
<dbReference type="PROSITE" id="PS51094">
    <property type="entry name" value="PTS_EIIA_TYPE_2"/>
    <property type="match status" value="1"/>
</dbReference>
<evidence type="ECO:0000256" key="6">
    <source>
        <dbReference type="ARBA" id="ARBA00022683"/>
    </source>
</evidence>
<dbReference type="GO" id="GO:0009401">
    <property type="term" value="P:phosphoenolpyruvate-dependent sugar phosphotransferase system"/>
    <property type="evidence" value="ECO:0007669"/>
    <property type="project" value="UniProtKB-KW"/>
</dbReference>
<dbReference type="CDD" id="cd00211">
    <property type="entry name" value="PTS_IIA_fru"/>
    <property type="match status" value="1"/>
</dbReference>
<organism evidence="13 14">
    <name type="scientific">Hungatella hathewayi</name>
    <dbReference type="NCBI Taxonomy" id="154046"/>
    <lineage>
        <taxon>Bacteria</taxon>
        <taxon>Bacillati</taxon>
        <taxon>Bacillota</taxon>
        <taxon>Clostridia</taxon>
        <taxon>Lachnospirales</taxon>
        <taxon>Lachnospiraceae</taxon>
        <taxon>Hungatella</taxon>
    </lineage>
</organism>
<dbReference type="EMBL" id="CYZE01000007">
    <property type="protein sequence ID" value="CUO49788.1"/>
    <property type="molecule type" value="Genomic_DNA"/>
</dbReference>
<evidence type="ECO:0000256" key="8">
    <source>
        <dbReference type="ARBA" id="ARBA00037387"/>
    </source>
</evidence>
<reference evidence="13 14" key="1">
    <citation type="submission" date="2015-09" db="EMBL/GenBank/DDBJ databases">
        <authorList>
            <consortium name="Pathogen Informatics"/>
        </authorList>
    </citation>
    <scope>NUCLEOTIDE SEQUENCE [LARGE SCALE GENOMIC DNA]</scope>
    <source>
        <strain evidence="13 14">2789STDY5608850</strain>
    </source>
</reference>
<evidence type="ECO:0000256" key="2">
    <source>
        <dbReference type="ARBA" id="ARBA00022448"/>
    </source>
</evidence>
<dbReference type="InterPro" id="IPR051351">
    <property type="entry name" value="Ascorbate-PTS_EIIA_comp"/>
</dbReference>
<dbReference type="SUPFAM" id="SSF55804">
    <property type="entry name" value="Phoshotransferase/anion transport protein"/>
    <property type="match status" value="1"/>
</dbReference>
<dbReference type="InterPro" id="IPR011608">
    <property type="entry name" value="PRD"/>
</dbReference>
<feature type="domain" description="PTS EIIA type-2" evidence="11">
    <location>
        <begin position="584"/>
        <end position="725"/>
    </location>
</feature>